<evidence type="ECO:0000256" key="5">
    <source>
        <dbReference type="ARBA" id="ARBA00023163"/>
    </source>
</evidence>
<dbReference type="InterPro" id="IPR001867">
    <property type="entry name" value="OmpR/PhoB-type_DNA-bd"/>
</dbReference>
<dbReference type="GO" id="GO:0005829">
    <property type="term" value="C:cytosol"/>
    <property type="evidence" value="ECO:0007669"/>
    <property type="project" value="TreeGrafter"/>
</dbReference>
<feature type="DNA-binding region" description="OmpR/PhoB-type" evidence="7">
    <location>
        <begin position="137"/>
        <end position="230"/>
    </location>
</feature>
<dbReference type="CDD" id="cd00383">
    <property type="entry name" value="trans_reg_C"/>
    <property type="match status" value="1"/>
</dbReference>
<dbReference type="HOGENOM" id="CLU_000445_30_1_5"/>
<evidence type="ECO:0000256" key="7">
    <source>
        <dbReference type="PROSITE-ProRule" id="PRU01091"/>
    </source>
</evidence>
<dbReference type="eggNOG" id="COG0745">
    <property type="taxonomic scope" value="Bacteria"/>
</dbReference>
<dbReference type="GO" id="GO:0006355">
    <property type="term" value="P:regulation of DNA-templated transcription"/>
    <property type="evidence" value="ECO:0007669"/>
    <property type="project" value="InterPro"/>
</dbReference>
<dbReference type="SMART" id="SM00862">
    <property type="entry name" value="Trans_reg_C"/>
    <property type="match status" value="1"/>
</dbReference>
<evidence type="ECO:0000259" key="8">
    <source>
        <dbReference type="PROSITE" id="PS50110"/>
    </source>
</evidence>
<dbReference type="KEGG" id="hdt:HYPDE_23393"/>
<evidence type="ECO:0000256" key="4">
    <source>
        <dbReference type="ARBA" id="ARBA00023125"/>
    </source>
</evidence>
<evidence type="ECO:0000313" key="10">
    <source>
        <dbReference type="EMBL" id="AGK56365.1"/>
    </source>
</evidence>
<evidence type="ECO:0000256" key="3">
    <source>
        <dbReference type="ARBA" id="ARBA00023015"/>
    </source>
</evidence>
<dbReference type="PANTHER" id="PTHR48111">
    <property type="entry name" value="REGULATOR OF RPOS"/>
    <property type="match status" value="1"/>
</dbReference>
<dbReference type="STRING" id="670307.HYPDE_23393"/>
<dbReference type="CDD" id="cd19934">
    <property type="entry name" value="REC_OmpR_EcPhoP-like"/>
    <property type="match status" value="1"/>
</dbReference>
<dbReference type="PROSITE" id="PS50110">
    <property type="entry name" value="RESPONSE_REGULATORY"/>
    <property type="match status" value="1"/>
</dbReference>
<protein>
    <submittedName>
        <fullName evidence="10">Winged helix family two component transcriptional regulator</fullName>
    </submittedName>
</protein>
<dbReference type="AlphaFoldDB" id="N0B8H5"/>
<dbReference type="SMART" id="SM00448">
    <property type="entry name" value="REC"/>
    <property type="match status" value="1"/>
</dbReference>
<proteinExistence type="predicted"/>
<keyword evidence="3" id="KW-0805">Transcription regulation</keyword>
<evidence type="ECO:0000256" key="6">
    <source>
        <dbReference type="PROSITE-ProRule" id="PRU00169"/>
    </source>
</evidence>
<dbReference type="Pfam" id="PF00072">
    <property type="entry name" value="Response_reg"/>
    <property type="match status" value="1"/>
</dbReference>
<dbReference type="InterPro" id="IPR036388">
    <property type="entry name" value="WH-like_DNA-bd_sf"/>
</dbReference>
<dbReference type="GO" id="GO:0032993">
    <property type="term" value="C:protein-DNA complex"/>
    <property type="evidence" value="ECO:0007669"/>
    <property type="project" value="TreeGrafter"/>
</dbReference>
<keyword evidence="11" id="KW-1185">Reference proteome</keyword>
<sequence>MIVLESANTREKTIRILLIEDDDEIADRLVAGLARAGFTVERADNGADGYAMGMEDAYAAAILDLGLPQMQGLDVLKRWRASDRKIPVLILTARGTWAEKVDGLNAGADDYITKPFHIPEVAARLKALIRRASGIASPVLTHRGISLDTASSRVCQNGESIELTARELKMLTYFMHRIGRVVSQAELIDHLYALEDSRESNTIEVYISRLRRKLGADVITTVRGLGYRMD</sequence>
<evidence type="ECO:0000256" key="2">
    <source>
        <dbReference type="ARBA" id="ARBA00023012"/>
    </source>
</evidence>
<dbReference type="Pfam" id="PF00486">
    <property type="entry name" value="Trans_reg_C"/>
    <property type="match status" value="1"/>
</dbReference>
<dbReference type="Gene3D" id="6.10.250.690">
    <property type="match status" value="1"/>
</dbReference>
<keyword evidence="5" id="KW-0804">Transcription</keyword>
<dbReference type="InterPro" id="IPR011006">
    <property type="entry name" value="CheY-like_superfamily"/>
</dbReference>
<dbReference type="GO" id="GO:0000156">
    <property type="term" value="F:phosphorelay response regulator activity"/>
    <property type="evidence" value="ECO:0007669"/>
    <property type="project" value="TreeGrafter"/>
</dbReference>
<dbReference type="PROSITE" id="PS51755">
    <property type="entry name" value="OMPR_PHOB"/>
    <property type="match status" value="1"/>
</dbReference>
<dbReference type="RefSeq" id="WP_015596403.1">
    <property type="nucleotide sequence ID" value="NC_021172.1"/>
</dbReference>
<dbReference type="Proteomes" id="UP000005952">
    <property type="component" value="Chromosome"/>
</dbReference>
<gene>
    <name evidence="10" type="ORF">HYPDE_23393</name>
</gene>
<dbReference type="Gene3D" id="1.10.10.10">
    <property type="entry name" value="Winged helix-like DNA-binding domain superfamily/Winged helix DNA-binding domain"/>
    <property type="match status" value="1"/>
</dbReference>
<accession>N0B8H5</accession>
<dbReference type="EMBL" id="CP005587">
    <property type="protein sequence ID" value="AGK56365.1"/>
    <property type="molecule type" value="Genomic_DNA"/>
</dbReference>
<evidence type="ECO:0000259" key="9">
    <source>
        <dbReference type="PROSITE" id="PS51755"/>
    </source>
</evidence>
<keyword evidence="2" id="KW-0902">Two-component regulatory system</keyword>
<reference evidence="10 11" key="1">
    <citation type="journal article" date="2013" name="Genome Announc.">
        <title>Genome sequences for three denitrifying bacterial strains isolated from a uranium- and nitrate-contaminated subsurface environment.</title>
        <authorList>
            <person name="Venkatramanan R."/>
            <person name="Prakash O."/>
            <person name="Woyke T."/>
            <person name="Chain P."/>
            <person name="Goodwin L.A."/>
            <person name="Watson D."/>
            <person name="Brooks S."/>
            <person name="Kostka J.E."/>
            <person name="Green S.J."/>
        </authorList>
    </citation>
    <scope>NUCLEOTIDE SEQUENCE [LARGE SCALE GENOMIC DNA]</scope>
    <source>
        <strain evidence="10 11">1NES1</strain>
    </source>
</reference>
<keyword evidence="4 7" id="KW-0238">DNA-binding</keyword>
<evidence type="ECO:0000256" key="1">
    <source>
        <dbReference type="ARBA" id="ARBA00022553"/>
    </source>
</evidence>
<dbReference type="SUPFAM" id="SSF52172">
    <property type="entry name" value="CheY-like"/>
    <property type="match status" value="1"/>
</dbReference>
<dbReference type="Gene3D" id="3.40.50.2300">
    <property type="match status" value="1"/>
</dbReference>
<dbReference type="FunFam" id="3.40.50.2300:FF:000002">
    <property type="entry name" value="DNA-binding response regulator PhoP"/>
    <property type="match status" value="1"/>
</dbReference>
<name>N0B8H5_9HYPH</name>
<dbReference type="PANTHER" id="PTHR48111:SF37">
    <property type="entry name" value="RESPONSE REGULATOR PROTEIN CARR"/>
    <property type="match status" value="1"/>
</dbReference>
<dbReference type="InterPro" id="IPR039420">
    <property type="entry name" value="WalR-like"/>
</dbReference>
<dbReference type="GO" id="GO:0000976">
    <property type="term" value="F:transcription cis-regulatory region binding"/>
    <property type="evidence" value="ECO:0007669"/>
    <property type="project" value="TreeGrafter"/>
</dbReference>
<feature type="domain" description="Response regulatory" evidence="8">
    <location>
        <begin position="15"/>
        <end position="129"/>
    </location>
</feature>
<organism evidence="10 11">
    <name type="scientific">Hyphomicrobium denitrificans 1NES1</name>
    <dbReference type="NCBI Taxonomy" id="670307"/>
    <lineage>
        <taxon>Bacteria</taxon>
        <taxon>Pseudomonadati</taxon>
        <taxon>Pseudomonadota</taxon>
        <taxon>Alphaproteobacteria</taxon>
        <taxon>Hyphomicrobiales</taxon>
        <taxon>Hyphomicrobiaceae</taxon>
        <taxon>Hyphomicrobium</taxon>
    </lineage>
</organism>
<feature type="domain" description="OmpR/PhoB-type" evidence="9">
    <location>
        <begin position="137"/>
        <end position="230"/>
    </location>
</feature>
<dbReference type="InterPro" id="IPR001789">
    <property type="entry name" value="Sig_transdc_resp-reg_receiver"/>
</dbReference>
<evidence type="ECO:0000313" key="11">
    <source>
        <dbReference type="Proteomes" id="UP000005952"/>
    </source>
</evidence>
<feature type="modified residue" description="4-aspartylphosphate" evidence="6">
    <location>
        <position position="64"/>
    </location>
</feature>
<keyword evidence="1 6" id="KW-0597">Phosphoprotein</keyword>